<accession>A0AAJ1U4M6</accession>
<evidence type="ECO:0000313" key="3">
    <source>
        <dbReference type="Proteomes" id="UP001239215"/>
    </source>
</evidence>
<keyword evidence="2" id="KW-0418">Kinase</keyword>
<dbReference type="Gene3D" id="3.40.50.300">
    <property type="entry name" value="P-loop containing nucleotide triphosphate hydrolases"/>
    <property type="match status" value="1"/>
</dbReference>
<feature type="region of interest" description="Disordered" evidence="1">
    <location>
        <begin position="401"/>
        <end position="429"/>
    </location>
</feature>
<sequence length="429" mass="46183">MTTPLAARVIVLAGPSGSGKSRLAQRLGLPVLRLDDFYRDGDDPALPRIASGPNAGIVDWDHSGSWLRDEALAALEEVCRSGRVEVPTYEIAANGRTGSRVLDLGGSPLVVTEGIFATDVVEELAARGLLAAAYCLTQPPTVTFWRRLTRDLREHRKPPLVLVRRGAALARAQRGIVERAVAVGCVPASTHDAFAALRDLAADVESRPRRTPSSLAAAIEGFRQPDPTTCGSCCLVVAHLHHSAAYAAAVLGDPDVTARLRHEALAVHTATNGLRLAGETQAPWPRRLGTAPWALARHLRLVSGRPGTGYVWVRRRDDFWEQLVSAVAGGHPVPLYVGTRLLPRHVVLVLEAGDDHLVAYQPGRGGTVRVTRGEVTRHEARALGWPRVWGGVLPAETAVPTRCTTRRERSPRGRRALAPGLSATPRNRA</sequence>
<organism evidence="2 3">
    <name type="scientific">Nocardioides zeae</name>
    <dbReference type="NCBI Taxonomy" id="1457234"/>
    <lineage>
        <taxon>Bacteria</taxon>
        <taxon>Bacillati</taxon>
        <taxon>Actinomycetota</taxon>
        <taxon>Actinomycetes</taxon>
        <taxon>Propionibacteriales</taxon>
        <taxon>Nocardioidaceae</taxon>
        <taxon>Nocardioides</taxon>
    </lineage>
</organism>
<dbReference type="InterPro" id="IPR027417">
    <property type="entry name" value="P-loop_NTPase"/>
</dbReference>
<protein>
    <submittedName>
        <fullName evidence="2">Uridine kinase</fullName>
    </submittedName>
</protein>
<keyword evidence="2" id="KW-0808">Transferase</keyword>
<dbReference type="RefSeq" id="WP_307199793.1">
    <property type="nucleotide sequence ID" value="NZ_JAUTAN010000001.1"/>
</dbReference>
<proteinExistence type="predicted"/>
<comment type="caution">
    <text evidence="2">The sequence shown here is derived from an EMBL/GenBank/DDBJ whole genome shotgun (WGS) entry which is preliminary data.</text>
</comment>
<name>A0AAJ1U4M6_9ACTN</name>
<dbReference type="EMBL" id="JAUTAN010000001">
    <property type="protein sequence ID" value="MDQ1104441.1"/>
    <property type="molecule type" value="Genomic_DNA"/>
</dbReference>
<dbReference type="Proteomes" id="UP001239215">
    <property type="component" value="Unassembled WGS sequence"/>
</dbReference>
<gene>
    <name evidence="2" type="ORF">QE405_001725</name>
</gene>
<dbReference type="SUPFAM" id="SSF52540">
    <property type="entry name" value="P-loop containing nucleoside triphosphate hydrolases"/>
    <property type="match status" value="1"/>
</dbReference>
<evidence type="ECO:0000313" key="2">
    <source>
        <dbReference type="EMBL" id="MDQ1104441.1"/>
    </source>
</evidence>
<dbReference type="GO" id="GO:0016301">
    <property type="term" value="F:kinase activity"/>
    <property type="evidence" value="ECO:0007669"/>
    <property type="project" value="UniProtKB-KW"/>
</dbReference>
<reference evidence="2" key="1">
    <citation type="submission" date="2023-07" db="EMBL/GenBank/DDBJ databases">
        <title>Functional and genomic diversity of the sorghum phyllosphere microbiome.</title>
        <authorList>
            <person name="Shade A."/>
        </authorList>
    </citation>
    <scope>NUCLEOTIDE SEQUENCE</scope>
    <source>
        <strain evidence="2">SORGH_AS_1067</strain>
    </source>
</reference>
<evidence type="ECO:0000256" key="1">
    <source>
        <dbReference type="SAM" id="MobiDB-lite"/>
    </source>
</evidence>
<dbReference type="AlphaFoldDB" id="A0AAJ1U4M6"/>